<organism evidence="1 2">
    <name type="scientific">Scortum barcoo</name>
    <name type="common">barcoo grunter</name>
    <dbReference type="NCBI Taxonomy" id="214431"/>
    <lineage>
        <taxon>Eukaryota</taxon>
        <taxon>Metazoa</taxon>
        <taxon>Chordata</taxon>
        <taxon>Craniata</taxon>
        <taxon>Vertebrata</taxon>
        <taxon>Euteleostomi</taxon>
        <taxon>Actinopterygii</taxon>
        <taxon>Neopterygii</taxon>
        <taxon>Teleostei</taxon>
        <taxon>Neoteleostei</taxon>
        <taxon>Acanthomorphata</taxon>
        <taxon>Eupercaria</taxon>
        <taxon>Centrarchiformes</taxon>
        <taxon>Terapontoidei</taxon>
        <taxon>Terapontidae</taxon>
        <taxon>Scortum</taxon>
    </lineage>
</organism>
<evidence type="ECO:0000313" key="1">
    <source>
        <dbReference type="EMBL" id="KAI3354736.1"/>
    </source>
</evidence>
<reference evidence="1" key="1">
    <citation type="submission" date="2022-04" db="EMBL/GenBank/DDBJ databases">
        <title>Jade perch genome.</title>
        <authorList>
            <person name="Chao B."/>
        </authorList>
    </citation>
    <scope>NUCLEOTIDE SEQUENCE</scope>
    <source>
        <strain evidence="1">CB-2022</strain>
    </source>
</reference>
<comment type="caution">
    <text evidence="1">The sequence shown here is derived from an EMBL/GenBank/DDBJ whole genome shotgun (WGS) entry which is preliminary data.</text>
</comment>
<proteinExistence type="predicted"/>
<gene>
    <name evidence="1" type="ORF">L3Q82_004568</name>
</gene>
<name>A0ACB8VGU1_9TELE</name>
<dbReference type="Proteomes" id="UP000831701">
    <property type="component" value="Chromosome 21"/>
</dbReference>
<evidence type="ECO:0000313" key="2">
    <source>
        <dbReference type="Proteomes" id="UP000831701"/>
    </source>
</evidence>
<accession>A0ACB8VGU1</accession>
<protein>
    <submittedName>
        <fullName evidence="1">Uncharacterized protein</fullName>
    </submittedName>
</protein>
<sequence>MEYNPEYDDNDDDEDERGVGGGGNSKGKSRRTFFLSKNSQIRWSLSSYAKHTDEDDVIAAHHTAVIQGPTTYVVSHALDMASTLHMFITPEIEEIVKIETNLGGVRKYGDGWRNMDDIDLRVYVGLLILAGVYRSLGEASCSLWDAESGKAIFRTTMPLKVFHTYAKRANGEKLATIREVWDKWAEQLPRLYNPGLEITVDEQLVPFRGSVLRVSRAYVHFEVVDARVSGACRGGNPRTQWWTPHHTAVIQGPTTHVVSHALDMASTLHMFITPEIEEIVEIETNLGGVRKYGDGWRNMDDIDLRVYVGLLILAGVYRSRGKVRDVVRLKKESHQTMLACGTPDAVDRQIPAGQASRSPDGPGGKNSGLGEFGEATEEDYRGWPRRDSGWMDSAHPSPRPKSLR</sequence>
<keyword evidence="2" id="KW-1185">Reference proteome</keyword>
<dbReference type="EMBL" id="CM041551">
    <property type="protein sequence ID" value="KAI3354736.1"/>
    <property type="molecule type" value="Genomic_DNA"/>
</dbReference>